<evidence type="ECO:0000313" key="1">
    <source>
        <dbReference type="EMBL" id="ROL50590.1"/>
    </source>
</evidence>
<accession>A0A3N0YWX0</accession>
<dbReference type="AlphaFoldDB" id="A0A3N0YWX0"/>
<name>A0A3N0YWX0_ANAGA</name>
<dbReference type="Proteomes" id="UP000281406">
    <property type="component" value="Unassembled WGS sequence"/>
</dbReference>
<comment type="caution">
    <text evidence="1">The sequence shown here is derived from an EMBL/GenBank/DDBJ whole genome shotgun (WGS) entry which is preliminary data.</text>
</comment>
<dbReference type="EMBL" id="RJVU01019787">
    <property type="protein sequence ID" value="ROL50590.1"/>
    <property type="molecule type" value="Genomic_DNA"/>
</dbReference>
<protein>
    <submittedName>
        <fullName evidence="1">Uncharacterized protein</fullName>
    </submittedName>
</protein>
<sequence>RSFPGLTHALPQHVVADRNRMLSSQALVDFIVARGTDNHIQSIICALAVVEHVSILEAEEKFLRGPGTVGSYKGKNVET</sequence>
<proteinExistence type="predicted"/>
<feature type="non-terminal residue" evidence="1">
    <location>
        <position position="1"/>
    </location>
</feature>
<reference evidence="1 2" key="1">
    <citation type="submission" date="2018-10" db="EMBL/GenBank/DDBJ databases">
        <title>Genome assembly for a Yunnan-Guizhou Plateau 3E fish, Anabarilius grahami (Regan), and its evolutionary and genetic applications.</title>
        <authorList>
            <person name="Jiang W."/>
        </authorList>
    </citation>
    <scope>NUCLEOTIDE SEQUENCE [LARGE SCALE GENOMIC DNA]</scope>
    <source>
        <strain evidence="1">AG-KIZ</strain>
        <tissue evidence="1">Muscle</tissue>
    </source>
</reference>
<evidence type="ECO:0000313" key="2">
    <source>
        <dbReference type="Proteomes" id="UP000281406"/>
    </source>
</evidence>
<keyword evidence="2" id="KW-1185">Reference proteome</keyword>
<gene>
    <name evidence="1" type="ORF">DPX16_0779</name>
</gene>
<organism evidence="1 2">
    <name type="scientific">Anabarilius grahami</name>
    <name type="common">Kanglang fish</name>
    <name type="synonym">Barilius grahami</name>
    <dbReference type="NCBI Taxonomy" id="495550"/>
    <lineage>
        <taxon>Eukaryota</taxon>
        <taxon>Metazoa</taxon>
        <taxon>Chordata</taxon>
        <taxon>Craniata</taxon>
        <taxon>Vertebrata</taxon>
        <taxon>Euteleostomi</taxon>
        <taxon>Actinopterygii</taxon>
        <taxon>Neopterygii</taxon>
        <taxon>Teleostei</taxon>
        <taxon>Ostariophysi</taxon>
        <taxon>Cypriniformes</taxon>
        <taxon>Xenocyprididae</taxon>
        <taxon>Xenocypridinae</taxon>
        <taxon>Xenocypridinae incertae sedis</taxon>
        <taxon>Anabarilius</taxon>
    </lineage>
</organism>